<feature type="transmembrane region" description="Helical" evidence="5">
    <location>
        <begin position="127"/>
        <end position="147"/>
    </location>
</feature>
<feature type="transmembrane region" description="Helical" evidence="5">
    <location>
        <begin position="12"/>
        <end position="36"/>
    </location>
</feature>
<dbReference type="EMBL" id="CP099427">
    <property type="protein sequence ID" value="USW58202.1"/>
    <property type="molecule type" value="Genomic_DNA"/>
</dbReference>
<evidence type="ECO:0000256" key="3">
    <source>
        <dbReference type="ARBA" id="ARBA00022989"/>
    </source>
</evidence>
<dbReference type="GO" id="GO:0016020">
    <property type="term" value="C:membrane"/>
    <property type="evidence" value="ECO:0007669"/>
    <property type="project" value="UniProtKB-SubCell"/>
</dbReference>
<keyword evidence="3 5" id="KW-1133">Transmembrane helix</keyword>
<comment type="subcellular location">
    <subcellularLocation>
        <location evidence="1">Membrane</location>
        <topology evidence="1">Multi-pass membrane protein</topology>
    </subcellularLocation>
</comment>
<proteinExistence type="predicted"/>
<organism evidence="7 8">
    <name type="scientific">Septoria linicola</name>
    <dbReference type="NCBI Taxonomy" id="215465"/>
    <lineage>
        <taxon>Eukaryota</taxon>
        <taxon>Fungi</taxon>
        <taxon>Dikarya</taxon>
        <taxon>Ascomycota</taxon>
        <taxon>Pezizomycotina</taxon>
        <taxon>Dothideomycetes</taxon>
        <taxon>Dothideomycetidae</taxon>
        <taxon>Mycosphaerellales</taxon>
        <taxon>Mycosphaerellaceae</taxon>
        <taxon>Septoria</taxon>
    </lineage>
</organism>
<dbReference type="InterPro" id="IPR008253">
    <property type="entry name" value="Marvel"/>
</dbReference>
<feature type="transmembrane region" description="Helical" evidence="5">
    <location>
        <begin position="56"/>
        <end position="77"/>
    </location>
</feature>
<dbReference type="Proteomes" id="UP001056384">
    <property type="component" value="Chromosome 10"/>
</dbReference>
<keyword evidence="8" id="KW-1185">Reference proteome</keyword>
<reference evidence="7" key="1">
    <citation type="submission" date="2022-06" db="EMBL/GenBank/DDBJ databases">
        <title>Complete genome sequences of two strains of the flax pathogen Septoria linicola.</title>
        <authorList>
            <person name="Lapalu N."/>
            <person name="Simon A."/>
            <person name="Demenou B."/>
            <person name="Paumier D."/>
            <person name="Guillot M.-P."/>
            <person name="Gout L."/>
            <person name="Valade R."/>
        </authorList>
    </citation>
    <scope>NUCLEOTIDE SEQUENCE</scope>
    <source>
        <strain evidence="7">SE15195</strain>
    </source>
</reference>
<protein>
    <submittedName>
        <fullName evidence="7">Marvel domain-containing protein</fullName>
    </submittedName>
</protein>
<feature type="transmembrane region" description="Helical" evidence="5">
    <location>
        <begin position="84"/>
        <end position="107"/>
    </location>
</feature>
<dbReference type="AlphaFoldDB" id="A0A9Q9EPX9"/>
<evidence type="ECO:0000313" key="8">
    <source>
        <dbReference type="Proteomes" id="UP001056384"/>
    </source>
</evidence>
<keyword evidence="4 5" id="KW-0472">Membrane</keyword>
<feature type="domain" description="MARVEL" evidence="6">
    <location>
        <begin position="8"/>
        <end position="139"/>
    </location>
</feature>
<evidence type="ECO:0000259" key="6">
    <source>
        <dbReference type="Pfam" id="PF01284"/>
    </source>
</evidence>
<evidence type="ECO:0000256" key="1">
    <source>
        <dbReference type="ARBA" id="ARBA00004141"/>
    </source>
</evidence>
<evidence type="ECO:0000256" key="2">
    <source>
        <dbReference type="ARBA" id="ARBA00022692"/>
    </source>
</evidence>
<gene>
    <name evidence="7" type="ORF">Slin15195_G115210</name>
</gene>
<evidence type="ECO:0000256" key="5">
    <source>
        <dbReference type="SAM" id="Phobius"/>
    </source>
</evidence>
<name>A0A9Q9EPX9_9PEZI</name>
<accession>A0A9Q9EPX9</accession>
<keyword evidence="2 5" id="KW-0812">Transmembrane</keyword>
<evidence type="ECO:0000313" key="7">
    <source>
        <dbReference type="EMBL" id="USW58202.1"/>
    </source>
</evidence>
<evidence type="ECO:0000256" key="4">
    <source>
        <dbReference type="ARBA" id="ARBA00023136"/>
    </source>
</evidence>
<sequence length="150" mass="16500">MQGSRIGLLVARAFQLIFAIVLLGVSISFVQDINAFRRTADFYDLRYNLGRIPSSAYFAAFTGAWGLLDALVGLVGAFITAIPWFVVIAFDALAAIFYIAAGINLAVLRSNDDYRCGPFCTKWTTTIAFSFLGLIITVVLVPLVFFARRK</sequence>
<dbReference type="Pfam" id="PF01284">
    <property type="entry name" value="MARVEL"/>
    <property type="match status" value="1"/>
</dbReference>